<gene>
    <name evidence="1" type="ORF">TPE_0671</name>
</gene>
<keyword evidence="2" id="KW-1185">Reference proteome</keyword>
<dbReference type="Pfam" id="PF08011">
    <property type="entry name" value="PDDEXK_9"/>
    <property type="match status" value="1"/>
</dbReference>
<organism evidence="1 2">
    <name type="scientific">Treponema pedis str. T A4</name>
    <dbReference type="NCBI Taxonomy" id="1291379"/>
    <lineage>
        <taxon>Bacteria</taxon>
        <taxon>Pseudomonadati</taxon>
        <taxon>Spirochaetota</taxon>
        <taxon>Spirochaetia</taxon>
        <taxon>Spirochaetales</taxon>
        <taxon>Treponemataceae</taxon>
        <taxon>Treponema</taxon>
    </lineage>
</organism>
<dbReference type="AlphaFoldDB" id="S5ZKT4"/>
<dbReference type="EMBL" id="CP004120">
    <property type="protein sequence ID" value="AGT43167.1"/>
    <property type="molecule type" value="Genomic_DNA"/>
</dbReference>
<protein>
    <submittedName>
        <fullName evidence="1">Uncharacterized protein</fullName>
    </submittedName>
</protein>
<dbReference type="HOGENOM" id="CLU_2572859_0_0_12"/>
<dbReference type="Proteomes" id="UP000015620">
    <property type="component" value="Chromosome"/>
</dbReference>
<dbReference type="STRING" id="1291379.TPE_0671"/>
<accession>S5ZKT4</accession>
<dbReference type="PATRIC" id="fig|1291379.3.peg.673"/>
<dbReference type="KEGG" id="tped:TPE_0671"/>
<evidence type="ECO:0000313" key="2">
    <source>
        <dbReference type="Proteomes" id="UP000015620"/>
    </source>
</evidence>
<evidence type="ECO:0000313" key="1">
    <source>
        <dbReference type="EMBL" id="AGT43167.1"/>
    </source>
</evidence>
<reference evidence="1 2" key="1">
    <citation type="journal article" date="2013" name="PLoS ONE">
        <title>Genome-Wide Relatedness of Treponema pedis, from Gingiva and Necrotic Skin Lesions of Pigs, with the Human Oral Pathogen Treponema denticola.</title>
        <authorList>
            <person name="Svartstrom O."/>
            <person name="Mushtaq M."/>
            <person name="Pringle M."/>
            <person name="Segerman B."/>
        </authorList>
    </citation>
    <scope>NUCLEOTIDE SEQUENCE [LARGE SCALE GENOMIC DNA]</scope>
    <source>
        <strain evidence="1">T A4</strain>
    </source>
</reference>
<name>S5ZKT4_9SPIR</name>
<proteinExistence type="predicted"/>
<sequence>MGCLYFSKSEISGKLKDKVYIFEFKLSGNGNAEQAIKQIKDKDYIGKYSGSGKKILIIGAAFDEEKRTLKNWLSEELNNTD</sequence>
<dbReference type="InterPro" id="IPR012547">
    <property type="entry name" value="PDDEXK_9"/>
</dbReference>